<dbReference type="AlphaFoldDB" id="A0A3E1NKT1"/>
<evidence type="ECO:0000313" key="2">
    <source>
        <dbReference type="EMBL" id="RFM28549.1"/>
    </source>
</evidence>
<dbReference type="GO" id="GO:0008270">
    <property type="term" value="F:zinc ion binding"/>
    <property type="evidence" value="ECO:0007669"/>
    <property type="project" value="InterPro"/>
</dbReference>
<feature type="region of interest" description="Disordered" evidence="1">
    <location>
        <begin position="318"/>
        <end position="338"/>
    </location>
</feature>
<dbReference type="GO" id="GO:0006260">
    <property type="term" value="P:DNA replication"/>
    <property type="evidence" value="ECO:0007669"/>
    <property type="project" value="InterPro"/>
</dbReference>
<dbReference type="EMBL" id="QTJU01000002">
    <property type="protein sequence ID" value="RFM28549.1"/>
    <property type="molecule type" value="Genomic_DNA"/>
</dbReference>
<dbReference type="Proteomes" id="UP000261284">
    <property type="component" value="Unassembled WGS sequence"/>
</dbReference>
<comment type="caution">
    <text evidence="2">The sequence shown here is derived from an EMBL/GenBank/DDBJ whole genome shotgun (WGS) entry which is preliminary data.</text>
</comment>
<organism evidence="2 3">
    <name type="scientific">Deminuibacter soli</name>
    <dbReference type="NCBI Taxonomy" id="2291815"/>
    <lineage>
        <taxon>Bacteria</taxon>
        <taxon>Pseudomonadati</taxon>
        <taxon>Bacteroidota</taxon>
        <taxon>Chitinophagia</taxon>
        <taxon>Chitinophagales</taxon>
        <taxon>Chitinophagaceae</taxon>
        <taxon>Deminuibacter</taxon>
    </lineage>
</organism>
<feature type="compositionally biased region" description="Basic and acidic residues" evidence="1">
    <location>
        <begin position="325"/>
        <end position="338"/>
    </location>
</feature>
<dbReference type="Gene3D" id="3.40.1360.10">
    <property type="match status" value="1"/>
</dbReference>
<keyword evidence="3" id="KW-1185">Reference proteome</keyword>
<reference evidence="2 3" key="1">
    <citation type="submission" date="2018-08" db="EMBL/GenBank/DDBJ databases">
        <title>Chitinophagaceae sp. K23C18032701, a novel bacterium isolated from forest soil.</title>
        <authorList>
            <person name="Wang C."/>
        </authorList>
    </citation>
    <scope>NUCLEOTIDE SEQUENCE [LARGE SCALE GENOMIC DNA]</scope>
    <source>
        <strain evidence="2 3">K23C18032701</strain>
    </source>
</reference>
<accession>A0A3E1NKT1</accession>
<dbReference type="Pfam" id="PF13155">
    <property type="entry name" value="Toprim_2"/>
    <property type="match status" value="1"/>
</dbReference>
<dbReference type="SUPFAM" id="SSF57783">
    <property type="entry name" value="Zinc beta-ribbon"/>
    <property type="match status" value="1"/>
</dbReference>
<evidence type="ECO:0008006" key="4">
    <source>
        <dbReference type="Google" id="ProtNLM"/>
    </source>
</evidence>
<dbReference type="Gene3D" id="3.90.580.10">
    <property type="entry name" value="Zinc finger, CHC2-type domain"/>
    <property type="match status" value="1"/>
</dbReference>
<evidence type="ECO:0000313" key="3">
    <source>
        <dbReference type="Proteomes" id="UP000261284"/>
    </source>
</evidence>
<name>A0A3E1NKT1_9BACT</name>
<evidence type="ECO:0000256" key="1">
    <source>
        <dbReference type="SAM" id="MobiDB-lite"/>
    </source>
</evidence>
<sequence>MDIKEINSTLAITDFLAQLGIMPEKQIGRAAKYISPIRTPESTPSFTVDIIKNEWYDHGEGRGGNLFDLAKELHPSKTNREVLQMLNRLTGQSALNISPEASALQLRITAAKQNPESKDNAIQVTGYTRLSTPALLDYVKERRINEDVAKRLMKQVYYQYKGKTYFAVGFQNDQGGFALRNKYVKLASMPNGVTFIDNGKTSLTVFEGFFSYASMETLRPYLRLPETNILVLNSLSFLKVNRPLMERHYKVFACLDNDEAGNTATALLKSWNNGKFWDARKYYASGKDLNAWLIENLDKLMLQRTKLSLTQLVRTNQGNQIGQNKSKDRGPYNRGNEF</sequence>
<dbReference type="RefSeq" id="WP_116846539.1">
    <property type="nucleotide sequence ID" value="NZ_QTJU01000002.1"/>
</dbReference>
<dbReference type="OrthoDB" id="8536512at2"/>
<dbReference type="GO" id="GO:0003677">
    <property type="term" value="F:DNA binding"/>
    <property type="evidence" value="ECO:0007669"/>
    <property type="project" value="InterPro"/>
</dbReference>
<proteinExistence type="predicted"/>
<protein>
    <recommendedName>
        <fullName evidence="4">DNA primase</fullName>
    </recommendedName>
</protein>
<dbReference type="InterPro" id="IPR036977">
    <property type="entry name" value="DNA_primase_Znf_CHC2"/>
</dbReference>
<gene>
    <name evidence="2" type="ORF">DXN05_07030</name>
</gene>